<dbReference type="PANTHER" id="PTHR22743">
    <property type="entry name" value="MEPRIN/TRAF-LIKE MATH FAMILY-C.ELEGANS"/>
    <property type="match status" value="1"/>
</dbReference>
<evidence type="ECO:0000313" key="5">
    <source>
        <dbReference type="Proteomes" id="UP000230233"/>
    </source>
</evidence>
<evidence type="ECO:0008006" key="6">
    <source>
        <dbReference type="Google" id="ProtNLM"/>
    </source>
</evidence>
<dbReference type="STRING" id="1611254.A0A2G5V7Y3"/>
<organism evidence="4 5">
    <name type="scientific">Caenorhabditis nigoni</name>
    <dbReference type="NCBI Taxonomy" id="1611254"/>
    <lineage>
        <taxon>Eukaryota</taxon>
        <taxon>Metazoa</taxon>
        <taxon>Ecdysozoa</taxon>
        <taxon>Nematoda</taxon>
        <taxon>Chromadorea</taxon>
        <taxon>Rhabditida</taxon>
        <taxon>Rhabditina</taxon>
        <taxon>Rhabditomorpha</taxon>
        <taxon>Rhabditoidea</taxon>
        <taxon>Rhabditidae</taxon>
        <taxon>Peloderinae</taxon>
        <taxon>Caenorhabditis</taxon>
    </lineage>
</organism>
<dbReference type="InterPro" id="IPR008974">
    <property type="entry name" value="TRAF-like"/>
</dbReference>
<dbReference type="InterPro" id="IPR000210">
    <property type="entry name" value="BTB/POZ_dom"/>
</dbReference>
<dbReference type="Gene3D" id="2.60.210.10">
    <property type="entry name" value="Apoptosis, Tumor Necrosis Factor Receptor Associated Protein 2, Chain A"/>
    <property type="match status" value="1"/>
</dbReference>
<feature type="compositionally biased region" description="Polar residues" evidence="1">
    <location>
        <begin position="1"/>
        <end position="27"/>
    </location>
</feature>
<comment type="caution">
    <text evidence="4">The sequence shown here is derived from an EMBL/GenBank/DDBJ whole genome shotgun (WGS) entry which is preliminary data.</text>
</comment>
<dbReference type="InterPro" id="IPR052664">
    <property type="entry name" value="BTB-MATH_domain_protein"/>
</dbReference>
<dbReference type="EMBL" id="PDUG01000002">
    <property type="protein sequence ID" value="PIC47893.1"/>
    <property type="molecule type" value="Genomic_DNA"/>
</dbReference>
<evidence type="ECO:0000259" key="3">
    <source>
        <dbReference type="PROSITE" id="PS50144"/>
    </source>
</evidence>
<feature type="domain" description="MATH" evidence="3">
    <location>
        <begin position="98"/>
        <end position="214"/>
    </location>
</feature>
<evidence type="ECO:0000313" key="4">
    <source>
        <dbReference type="EMBL" id="PIC47893.1"/>
    </source>
</evidence>
<dbReference type="CDD" id="cd18186">
    <property type="entry name" value="BTB_POZ_ZBTB_KLHL-like"/>
    <property type="match status" value="1"/>
</dbReference>
<gene>
    <name evidence="4" type="primary">Cnig_chr_II.g7072</name>
    <name evidence="4" type="ORF">B9Z55_007072</name>
</gene>
<feature type="domain" description="BTB" evidence="2">
    <location>
        <begin position="238"/>
        <end position="297"/>
    </location>
</feature>
<dbReference type="PROSITE" id="PS50144">
    <property type="entry name" value="MATH"/>
    <property type="match status" value="1"/>
</dbReference>
<dbReference type="OrthoDB" id="5976359at2759"/>
<reference evidence="5" key="1">
    <citation type="submission" date="2017-10" db="EMBL/GenBank/DDBJ databases">
        <title>Rapid genome shrinkage in a self-fertile nematode reveals novel sperm competition proteins.</title>
        <authorList>
            <person name="Yin D."/>
            <person name="Schwarz E.M."/>
            <person name="Thomas C.G."/>
            <person name="Felde R.L."/>
            <person name="Korf I.F."/>
            <person name="Cutter A.D."/>
            <person name="Schartner C.M."/>
            <person name="Ralston E.J."/>
            <person name="Meyer B.J."/>
            <person name="Haag E.S."/>
        </authorList>
    </citation>
    <scope>NUCLEOTIDE SEQUENCE [LARGE SCALE GENOMIC DNA]</scope>
    <source>
        <strain evidence="5">JU1422</strain>
    </source>
</reference>
<dbReference type="InterPro" id="IPR002083">
    <property type="entry name" value="MATH/TRAF_dom"/>
</dbReference>
<dbReference type="AlphaFoldDB" id="A0A2G5V7Y3"/>
<dbReference type="PROSITE" id="PS50097">
    <property type="entry name" value="BTB"/>
    <property type="match status" value="1"/>
</dbReference>
<dbReference type="Pfam" id="PF00651">
    <property type="entry name" value="BTB"/>
    <property type="match status" value="1"/>
</dbReference>
<dbReference type="SMART" id="SM00225">
    <property type="entry name" value="BTB"/>
    <property type="match status" value="1"/>
</dbReference>
<dbReference type="Gene3D" id="3.30.710.10">
    <property type="entry name" value="Potassium Channel Kv1.1, Chain A"/>
    <property type="match status" value="1"/>
</dbReference>
<dbReference type="SMART" id="SM00061">
    <property type="entry name" value="MATH"/>
    <property type="match status" value="1"/>
</dbReference>
<evidence type="ECO:0000256" key="1">
    <source>
        <dbReference type="SAM" id="MobiDB-lite"/>
    </source>
</evidence>
<keyword evidence="5" id="KW-1185">Reference proteome</keyword>
<dbReference type="Pfam" id="PF00917">
    <property type="entry name" value="MATH"/>
    <property type="match status" value="1"/>
</dbReference>
<dbReference type="InterPro" id="IPR011333">
    <property type="entry name" value="SKP1/BTB/POZ_sf"/>
</dbReference>
<dbReference type="SUPFAM" id="SSF54695">
    <property type="entry name" value="POZ domain"/>
    <property type="match status" value="1"/>
</dbReference>
<feature type="compositionally biased region" description="Low complexity" evidence="1">
    <location>
        <begin position="77"/>
        <end position="86"/>
    </location>
</feature>
<proteinExistence type="predicted"/>
<feature type="region of interest" description="Disordered" evidence="1">
    <location>
        <begin position="49"/>
        <end position="92"/>
    </location>
</feature>
<dbReference type="PANTHER" id="PTHR22743:SF165">
    <property type="entry name" value="BTB AND MATH DOMAIN CONTAINING-RELATED"/>
    <property type="match status" value="1"/>
</dbReference>
<sequence>MSNNDNTADTGENSQNDSNAKTPQNLTEADEIKPTLKRKLDEISERLQSIEASISKMPKIENDEKTAENTENEADSSKNSSNSIESTVPKAMQKSEKRFILKHVFKNVENFVEGKHYESDLENHFNVNSCISLKRLEGHLACYLEIRNPKNETGWSVETKVGLKIDGPQQERKAESFGHLYDRNKGHGFPEFLKWEEMKNEYLIDGNLTVEAQVQIIESSGLGKEKIRKFDESNKDDSDVILVVNKQEFYVLRKFLAAQSSFFKALLLGNFAESKKSKVTLTGIDPDDFHYFLEVLYGELAIDENNVEGILLIADMYDAKTATRRCEDYVVNTSKKSLKKKLQMAVRYNLENLKEKCMEEINTIDQISSVIPSDINDLGLTVMGDLLKKAILLH</sequence>
<accession>A0A2G5V7Y3</accession>
<protein>
    <recommendedName>
        <fullName evidence="6">BTB domain-containing protein</fullName>
    </recommendedName>
</protein>
<dbReference type="CDD" id="cd00121">
    <property type="entry name" value="MATH"/>
    <property type="match status" value="1"/>
</dbReference>
<feature type="compositionally biased region" description="Basic and acidic residues" evidence="1">
    <location>
        <begin position="58"/>
        <end position="68"/>
    </location>
</feature>
<evidence type="ECO:0000259" key="2">
    <source>
        <dbReference type="PROSITE" id="PS50097"/>
    </source>
</evidence>
<feature type="region of interest" description="Disordered" evidence="1">
    <location>
        <begin position="1"/>
        <end position="37"/>
    </location>
</feature>
<dbReference type="Proteomes" id="UP000230233">
    <property type="component" value="Chromosome II"/>
</dbReference>
<dbReference type="SUPFAM" id="SSF49599">
    <property type="entry name" value="TRAF domain-like"/>
    <property type="match status" value="1"/>
</dbReference>
<name>A0A2G5V7Y3_9PELO</name>